<dbReference type="AlphaFoldDB" id="A0A1G4U2L1"/>
<sequence length="76" mass="8137">MTKTFDLSNLSDEELAALIDEATTLRDTRRAGRQGERPVGSDGSIGQDVRAPDHGVIPTPTPQEVKDEGQAHGVPK</sequence>
<reference evidence="2 3" key="1">
    <citation type="submission" date="2016-10" db="EMBL/GenBank/DDBJ databases">
        <authorList>
            <person name="de Groot N.N."/>
        </authorList>
    </citation>
    <scope>NUCLEOTIDE SEQUENCE [LARGE SCALE GENOMIC DNA]</scope>
    <source>
        <strain evidence="2 3">CGMCC 1.3401</strain>
    </source>
</reference>
<dbReference type="EMBL" id="FMTM01000016">
    <property type="protein sequence ID" value="SCW87787.1"/>
    <property type="molecule type" value="Genomic_DNA"/>
</dbReference>
<protein>
    <submittedName>
        <fullName evidence="2">Uncharacterized protein</fullName>
    </submittedName>
</protein>
<gene>
    <name evidence="2" type="ORF">SAMN02927900_06011</name>
</gene>
<evidence type="ECO:0000313" key="2">
    <source>
        <dbReference type="EMBL" id="SCW87787.1"/>
    </source>
</evidence>
<proteinExistence type="predicted"/>
<evidence type="ECO:0000313" key="3">
    <source>
        <dbReference type="Proteomes" id="UP000199542"/>
    </source>
</evidence>
<feature type="compositionally biased region" description="Basic and acidic residues" evidence="1">
    <location>
        <begin position="23"/>
        <end position="36"/>
    </location>
</feature>
<feature type="region of interest" description="Disordered" evidence="1">
    <location>
        <begin position="21"/>
        <end position="76"/>
    </location>
</feature>
<name>A0A1G4U2L1_9HYPH</name>
<organism evidence="2 3">
    <name type="scientific">Rhizobium mongolense subsp. loessense</name>
    <dbReference type="NCBI Taxonomy" id="158890"/>
    <lineage>
        <taxon>Bacteria</taxon>
        <taxon>Pseudomonadati</taxon>
        <taxon>Pseudomonadota</taxon>
        <taxon>Alphaproteobacteria</taxon>
        <taxon>Hyphomicrobiales</taxon>
        <taxon>Rhizobiaceae</taxon>
        <taxon>Rhizobium/Agrobacterium group</taxon>
        <taxon>Rhizobium</taxon>
    </lineage>
</organism>
<accession>A0A1G4U2L1</accession>
<evidence type="ECO:0000256" key="1">
    <source>
        <dbReference type="SAM" id="MobiDB-lite"/>
    </source>
</evidence>
<dbReference type="Proteomes" id="UP000199542">
    <property type="component" value="Unassembled WGS sequence"/>
</dbReference>